<protein>
    <recommendedName>
        <fullName evidence="3">Signal peptidase I</fullName>
        <ecNumber evidence="3">3.4.21.89</ecNumber>
    </recommendedName>
</protein>
<comment type="similarity">
    <text evidence="2 3">Belongs to the peptidase S26 family.</text>
</comment>
<dbReference type="PRINTS" id="PR00727">
    <property type="entry name" value="LEADERPTASE"/>
</dbReference>
<dbReference type="InterPro" id="IPR000223">
    <property type="entry name" value="Pept_S26A_signal_pept_1"/>
</dbReference>
<name>A0A1G6BBF7_9STRE</name>
<dbReference type="STRING" id="439219.SAMN02910293_00908"/>
<dbReference type="GO" id="GO:0006465">
    <property type="term" value="P:signal peptide processing"/>
    <property type="evidence" value="ECO:0007669"/>
    <property type="project" value="InterPro"/>
</dbReference>
<dbReference type="PANTHER" id="PTHR43390">
    <property type="entry name" value="SIGNAL PEPTIDASE I"/>
    <property type="match status" value="1"/>
</dbReference>
<keyword evidence="3" id="KW-0812">Transmembrane</keyword>
<reference evidence="5 6" key="1">
    <citation type="submission" date="2016-10" db="EMBL/GenBank/DDBJ databases">
        <authorList>
            <person name="de Groot N.N."/>
        </authorList>
    </citation>
    <scope>NUCLEOTIDE SEQUENCE [LARGE SCALE GENOMIC DNA]</scope>
    <source>
        <strain evidence="5 6">A-4</strain>
    </source>
</reference>
<keyword evidence="3" id="KW-0472">Membrane</keyword>
<keyword evidence="3" id="KW-1133">Transmembrane helix</keyword>
<dbReference type="EMBL" id="FMXP01000010">
    <property type="protein sequence ID" value="SDB17925.1"/>
    <property type="molecule type" value="Genomic_DNA"/>
</dbReference>
<dbReference type="GO" id="GO:0009003">
    <property type="term" value="F:signal peptidase activity"/>
    <property type="evidence" value="ECO:0007669"/>
    <property type="project" value="UniProtKB-EC"/>
</dbReference>
<dbReference type="Pfam" id="PF10502">
    <property type="entry name" value="Peptidase_S26"/>
    <property type="match status" value="1"/>
</dbReference>
<evidence type="ECO:0000256" key="2">
    <source>
        <dbReference type="ARBA" id="ARBA00009370"/>
    </source>
</evidence>
<dbReference type="InterPro" id="IPR019533">
    <property type="entry name" value="Peptidase_S26"/>
</dbReference>
<gene>
    <name evidence="5" type="ORF">SAMN02910293_00908</name>
</gene>
<accession>A0A1G6BBF7</accession>
<dbReference type="RefSeq" id="WP_074485813.1">
    <property type="nucleotide sequence ID" value="NZ_FMXP01000010.1"/>
</dbReference>
<comment type="subcellular location">
    <subcellularLocation>
        <location evidence="1">Cell membrane</location>
        <topology evidence="1">Single-pass type II membrane protein</topology>
    </subcellularLocation>
    <subcellularLocation>
        <location evidence="3">Membrane</location>
        <topology evidence="3">Single-pass type II membrane protein</topology>
    </subcellularLocation>
</comment>
<evidence type="ECO:0000256" key="1">
    <source>
        <dbReference type="ARBA" id="ARBA00004401"/>
    </source>
</evidence>
<dbReference type="NCBIfam" id="TIGR02227">
    <property type="entry name" value="sigpep_I_bact"/>
    <property type="match status" value="1"/>
</dbReference>
<evidence type="ECO:0000259" key="4">
    <source>
        <dbReference type="Pfam" id="PF10502"/>
    </source>
</evidence>
<dbReference type="InterPro" id="IPR036286">
    <property type="entry name" value="LexA/Signal_pep-like_sf"/>
</dbReference>
<dbReference type="Gene3D" id="2.10.109.10">
    <property type="entry name" value="Umud Fragment, subunit A"/>
    <property type="match status" value="1"/>
</dbReference>
<organism evidence="5 6">
    <name type="scientific">Streptococcus henryi</name>
    <dbReference type="NCBI Taxonomy" id="439219"/>
    <lineage>
        <taxon>Bacteria</taxon>
        <taxon>Bacillati</taxon>
        <taxon>Bacillota</taxon>
        <taxon>Bacilli</taxon>
        <taxon>Lactobacillales</taxon>
        <taxon>Streptococcaceae</taxon>
        <taxon>Streptococcus</taxon>
    </lineage>
</organism>
<keyword evidence="6" id="KW-1185">Reference proteome</keyword>
<keyword evidence="3" id="KW-0645">Protease</keyword>
<keyword evidence="3" id="KW-0378">Hydrolase</keyword>
<sequence length="185" mass="21493">MVKRDFIRNIILALLAILTVVLLRIFIFSTFRVHEDAANQYLRNNDVVLVNRNRQPKYKDFIVYEVDGIFYISRIIASEGEAVTYMDDIFYLDELVEPQEYIESVKNNYLAEAPAGSLFTDDFTIETLTDGKEDTIPKNEYLVLNDDRRNTNDSRKFGLIKKSQIRGVVTFRILPLSNFGFTDVE</sequence>
<dbReference type="GO" id="GO:0004252">
    <property type="term" value="F:serine-type endopeptidase activity"/>
    <property type="evidence" value="ECO:0007669"/>
    <property type="project" value="InterPro"/>
</dbReference>
<comment type="catalytic activity">
    <reaction evidence="3">
        <text>Cleavage of hydrophobic, N-terminal signal or leader sequences from secreted and periplasmic proteins.</text>
        <dbReference type="EC" id="3.4.21.89"/>
    </reaction>
</comment>
<dbReference type="AlphaFoldDB" id="A0A1G6BBF7"/>
<evidence type="ECO:0000313" key="5">
    <source>
        <dbReference type="EMBL" id="SDB17925.1"/>
    </source>
</evidence>
<dbReference type="eggNOG" id="COG0681">
    <property type="taxonomic scope" value="Bacteria"/>
</dbReference>
<proteinExistence type="inferred from homology"/>
<evidence type="ECO:0000256" key="3">
    <source>
        <dbReference type="RuleBase" id="RU362042"/>
    </source>
</evidence>
<feature type="transmembrane region" description="Helical" evidence="3">
    <location>
        <begin position="6"/>
        <end position="27"/>
    </location>
</feature>
<dbReference type="SUPFAM" id="SSF51306">
    <property type="entry name" value="LexA/Signal peptidase"/>
    <property type="match status" value="1"/>
</dbReference>
<evidence type="ECO:0000313" key="6">
    <source>
        <dbReference type="Proteomes" id="UP000182508"/>
    </source>
</evidence>
<dbReference type="PANTHER" id="PTHR43390:SF1">
    <property type="entry name" value="CHLOROPLAST PROCESSING PEPTIDASE"/>
    <property type="match status" value="1"/>
</dbReference>
<feature type="domain" description="Peptidase S26" evidence="4">
    <location>
        <begin position="10"/>
        <end position="173"/>
    </location>
</feature>
<dbReference type="EC" id="3.4.21.89" evidence="3"/>
<dbReference type="Proteomes" id="UP000182508">
    <property type="component" value="Unassembled WGS sequence"/>
</dbReference>
<dbReference type="GO" id="GO:0005886">
    <property type="term" value="C:plasma membrane"/>
    <property type="evidence" value="ECO:0007669"/>
    <property type="project" value="UniProtKB-SubCell"/>
</dbReference>